<dbReference type="AlphaFoldDB" id="M1PJZ7"/>
<dbReference type="RefSeq" id="WP_015402535.1">
    <property type="nucleotide sequence ID" value="NC_020304.1"/>
</dbReference>
<evidence type="ECO:0000313" key="1">
    <source>
        <dbReference type="EMBL" id="AGF76836.1"/>
    </source>
</evidence>
<dbReference type="EMBL" id="CP003985">
    <property type="protein sequence ID" value="AGF76836.1"/>
    <property type="molecule type" value="Genomic_DNA"/>
</dbReference>
<organism evidence="1 2">
    <name type="scientific">Desulfocapsa sulfexigens (strain DSM 10523 / SB164P1)</name>
    <dbReference type="NCBI Taxonomy" id="1167006"/>
    <lineage>
        <taxon>Bacteria</taxon>
        <taxon>Pseudomonadati</taxon>
        <taxon>Thermodesulfobacteriota</taxon>
        <taxon>Desulfobulbia</taxon>
        <taxon>Desulfobulbales</taxon>
        <taxon>Desulfocapsaceae</taxon>
        <taxon>Desulfocapsa</taxon>
    </lineage>
</organism>
<dbReference type="HOGENOM" id="CLU_1956072_0_0_7"/>
<protein>
    <submittedName>
        <fullName evidence="1">Uncharacterized protein</fullName>
    </submittedName>
</protein>
<accession>M1PJZ7</accession>
<dbReference type="KEGG" id="dsf:UWK_00251"/>
<dbReference type="OrthoDB" id="8779778at2"/>
<proteinExistence type="predicted"/>
<keyword evidence="2" id="KW-1185">Reference proteome</keyword>
<sequence>MKALANILPANIFQNEKGQSAVEYLVICTALVSILLISSSQDSMYNIVSHTMQEKYKSYAFGVSISDPPSKQFDDEVKQDADKVKEVLNTLSKIERLISDTIVPDIMHGKMPSTDSIKEFADLIKSLF</sequence>
<gene>
    <name evidence="1" type="ordered locus">UWK_00251</name>
</gene>
<evidence type="ECO:0000313" key="2">
    <source>
        <dbReference type="Proteomes" id="UP000011721"/>
    </source>
</evidence>
<dbReference type="Proteomes" id="UP000011721">
    <property type="component" value="Chromosome"/>
</dbReference>
<name>M1PJZ7_DESSD</name>
<reference evidence="2" key="1">
    <citation type="journal article" date="2013" name="Stand. Genomic Sci.">
        <title>Complete genome sequence of Desulfocapsa sulfexigens, a marine deltaproteobacterium specialized in disproportionating inorganic sulfur compounds.</title>
        <authorList>
            <person name="Finster K.W."/>
            <person name="Kjeldsen K.U."/>
            <person name="Kube M."/>
            <person name="Reinhardt R."/>
            <person name="Mussmann M."/>
            <person name="Amann R."/>
            <person name="Schreiber L."/>
        </authorList>
    </citation>
    <scope>NUCLEOTIDE SEQUENCE [LARGE SCALE GENOMIC DNA]</scope>
    <source>
        <strain evidence="2">DSM 10523 / SB164P1</strain>
    </source>
</reference>
<dbReference type="STRING" id="1167006.UWK_00251"/>